<reference evidence="1" key="1">
    <citation type="submission" date="2021-09" db="EMBL/GenBank/DDBJ databases">
        <authorList>
            <consortium name="AG Swart"/>
            <person name="Singh M."/>
            <person name="Singh A."/>
            <person name="Seah K."/>
            <person name="Emmerich C."/>
        </authorList>
    </citation>
    <scope>NUCLEOTIDE SEQUENCE</scope>
    <source>
        <strain evidence="1">ATCC30299</strain>
    </source>
</reference>
<dbReference type="AlphaFoldDB" id="A0AAU9IKF1"/>
<evidence type="ECO:0000313" key="2">
    <source>
        <dbReference type="Proteomes" id="UP001162131"/>
    </source>
</evidence>
<name>A0AAU9IKF1_9CILI</name>
<dbReference type="Proteomes" id="UP001162131">
    <property type="component" value="Unassembled WGS sequence"/>
</dbReference>
<comment type="caution">
    <text evidence="1">The sequence shown here is derived from an EMBL/GenBank/DDBJ whole genome shotgun (WGS) entry which is preliminary data.</text>
</comment>
<proteinExistence type="predicted"/>
<dbReference type="EMBL" id="CAJZBQ010000011">
    <property type="protein sequence ID" value="CAG9313692.1"/>
    <property type="molecule type" value="Genomic_DNA"/>
</dbReference>
<protein>
    <submittedName>
        <fullName evidence="1">Uncharacterized protein</fullName>
    </submittedName>
</protein>
<accession>A0AAU9IKF1</accession>
<organism evidence="1 2">
    <name type="scientific">Blepharisma stoltei</name>
    <dbReference type="NCBI Taxonomy" id="1481888"/>
    <lineage>
        <taxon>Eukaryota</taxon>
        <taxon>Sar</taxon>
        <taxon>Alveolata</taxon>
        <taxon>Ciliophora</taxon>
        <taxon>Postciliodesmatophora</taxon>
        <taxon>Heterotrichea</taxon>
        <taxon>Heterotrichida</taxon>
        <taxon>Blepharismidae</taxon>
        <taxon>Blepharisma</taxon>
    </lineage>
</organism>
<evidence type="ECO:0000313" key="1">
    <source>
        <dbReference type="EMBL" id="CAG9313692.1"/>
    </source>
</evidence>
<sequence>MGCGATQKMFKVKRNEIEEGDTSLQDINIHHNSSITEQKVKRQENGQFLYNVNGMAYKIIISCIKSPELSQVLS</sequence>
<gene>
    <name evidence="1" type="ORF">BSTOLATCC_MIC9497</name>
</gene>
<keyword evidence="2" id="KW-1185">Reference proteome</keyword>